<dbReference type="RefSeq" id="WP_075066085.1">
    <property type="nucleotide sequence ID" value="NZ_LKAJ02000001.1"/>
</dbReference>
<dbReference type="PATRIC" id="fig|1590043.3.peg.1485"/>
<evidence type="ECO:0000313" key="7">
    <source>
        <dbReference type="Proteomes" id="UP000051497"/>
    </source>
</evidence>
<feature type="transmembrane region" description="Helical" evidence="3">
    <location>
        <begin position="146"/>
        <end position="165"/>
    </location>
</feature>
<dbReference type="Pfam" id="PF00440">
    <property type="entry name" value="TetR_N"/>
    <property type="match status" value="1"/>
</dbReference>
<dbReference type="PRINTS" id="PR00455">
    <property type="entry name" value="HTHTETR"/>
</dbReference>
<dbReference type="EMBL" id="LKAJ01000005">
    <property type="protein sequence ID" value="KRG21280.1"/>
    <property type="molecule type" value="Genomic_DNA"/>
</dbReference>
<proteinExistence type="predicted"/>
<dbReference type="InterPro" id="IPR001647">
    <property type="entry name" value="HTH_TetR"/>
</dbReference>
<comment type="caution">
    <text evidence="5">The sequence shown here is derived from an EMBL/GenBank/DDBJ whole genome shotgun (WGS) entry which is preliminary data.</text>
</comment>
<dbReference type="PANTHER" id="PTHR43479">
    <property type="entry name" value="ACREF/ENVCD OPERON REPRESSOR-RELATED"/>
    <property type="match status" value="1"/>
</dbReference>
<keyword evidence="3" id="KW-1133">Transmembrane helix</keyword>
<feature type="DNA-binding region" description="H-T-H motif" evidence="2">
    <location>
        <begin position="28"/>
        <end position="47"/>
    </location>
</feature>
<dbReference type="PANTHER" id="PTHR43479:SF11">
    <property type="entry name" value="ACREF_ENVCD OPERON REPRESSOR-RELATED"/>
    <property type="match status" value="1"/>
</dbReference>
<gene>
    <name evidence="5" type="primary">kstR2</name>
    <name evidence="6" type="ORF">HT99x_005360</name>
    <name evidence="5" type="ORF">HT99x_01456</name>
</gene>
<keyword evidence="3" id="KW-0472">Membrane</keyword>
<dbReference type="STRING" id="295108.HT99x_01456"/>
<keyword evidence="7" id="KW-1185">Reference proteome</keyword>
<dbReference type="GO" id="GO:0003677">
    <property type="term" value="F:DNA binding"/>
    <property type="evidence" value="ECO:0007669"/>
    <property type="project" value="UniProtKB-UniRule"/>
</dbReference>
<reference evidence="6" key="2">
    <citation type="journal article" date="2016" name="Genome Announc.">
        <title>Draft Genome Sequences of Two Novel Amoeba-Resistant Intranuclear Bacteria, 'Candidatus Berkiella cookevillensis' and 'Candidatus Berkiella aquae'.</title>
        <authorList>
            <person name="Mehari Y.T."/>
            <person name="Arivett B.A."/>
            <person name="Farone A.L."/>
            <person name="Gunderson J.H."/>
            <person name="Farone M.B."/>
        </authorList>
    </citation>
    <scope>NUCLEOTIDE SEQUENCE</scope>
    <source>
        <strain evidence="6">HT99</strain>
    </source>
</reference>
<evidence type="ECO:0000259" key="4">
    <source>
        <dbReference type="PROSITE" id="PS50977"/>
    </source>
</evidence>
<evidence type="ECO:0000256" key="3">
    <source>
        <dbReference type="SAM" id="Phobius"/>
    </source>
</evidence>
<name>A0A0Q9YKX5_9GAMM</name>
<dbReference type="PROSITE" id="PS50977">
    <property type="entry name" value="HTH_TETR_2"/>
    <property type="match status" value="1"/>
</dbReference>
<dbReference type="InterPro" id="IPR050624">
    <property type="entry name" value="HTH-type_Tx_Regulator"/>
</dbReference>
<reference evidence="6" key="3">
    <citation type="submission" date="2021-06" db="EMBL/GenBank/DDBJ databases">
        <title>Genomic Description and Analysis of Intracellular Bacteria, Candidatus Berkiella cookevillensis and Candidatus Berkiella aquae.</title>
        <authorList>
            <person name="Kidane D.T."/>
            <person name="Mehari Y.T."/>
            <person name="Rice F.C."/>
            <person name="Arivett B.A."/>
            <person name="Farone A.L."/>
            <person name="Berk S.G."/>
            <person name="Farone M.B."/>
        </authorList>
    </citation>
    <scope>NUCLEOTIDE SEQUENCE</scope>
    <source>
        <strain evidence="6">HT99</strain>
    </source>
</reference>
<evidence type="ECO:0000256" key="2">
    <source>
        <dbReference type="PROSITE-ProRule" id="PRU00335"/>
    </source>
</evidence>
<keyword evidence="1 2" id="KW-0238">DNA-binding</keyword>
<protein>
    <submittedName>
        <fullName evidence="5">HTH-type transcriptional repressor KstR2</fullName>
    </submittedName>
    <submittedName>
        <fullName evidence="6">TetR/AcrR family transcriptional regulator</fullName>
    </submittedName>
</protein>
<evidence type="ECO:0000313" key="5">
    <source>
        <dbReference type="EMBL" id="KRG21280.1"/>
    </source>
</evidence>
<dbReference type="Proteomes" id="UP000051497">
    <property type="component" value="Unassembled WGS sequence"/>
</dbReference>
<evidence type="ECO:0000256" key="1">
    <source>
        <dbReference type="ARBA" id="ARBA00023125"/>
    </source>
</evidence>
<feature type="domain" description="HTH tetR-type" evidence="4">
    <location>
        <begin position="5"/>
        <end position="65"/>
    </location>
</feature>
<dbReference type="SUPFAM" id="SSF46689">
    <property type="entry name" value="Homeodomain-like"/>
    <property type="match status" value="1"/>
</dbReference>
<dbReference type="InterPro" id="IPR009057">
    <property type="entry name" value="Homeodomain-like_sf"/>
</dbReference>
<dbReference type="OrthoDB" id="63332at2"/>
<organism evidence="5">
    <name type="scientific">Candidatus Berkiella aquae</name>
    <dbReference type="NCBI Taxonomy" id="295108"/>
    <lineage>
        <taxon>Bacteria</taxon>
        <taxon>Pseudomonadati</taxon>
        <taxon>Pseudomonadota</taxon>
        <taxon>Gammaproteobacteria</taxon>
        <taxon>Candidatus Berkiellales</taxon>
        <taxon>Candidatus Berkiellaceae</taxon>
        <taxon>Candidatus Berkiella</taxon>
    </lineage>
</organism>
<evidence type="ECO:0000313" key="6">
    <source>
        <dbReference type="EMBL" id="MCS5710848.1"/>
    </source>
</evidence>
<reference evidence="5" key="1">
    <citation type="submission" date="2015-09" db="EMBL/GenBank/DDBJ databases">
        <title>Draft Genome Sequences of Two Novel Amoeba-resistant Intranuclear Bacteria, Candidatus Berkiella cookevillensis and Candidatus Berkiella aquae.</title>
        <authorList>
            <person name="Mehari Y.T."/>
            <person name="Arivett B.A."/>
            <person name="Farone A.L."/>
            <person name="Gunderson J.H."/>
            <person name="Farone M.B."/>
        </authorList>
    </citation>
    <scope>NUCLEOTIDE SEQUENCE [LARGE SCALE GENOMIC DNA]</scope>
    <source>
        <strain evidence="5">HT99</strain>
    </source>
</reference>
<sequence>MRDGSSTRKRLERCALTLFVKKGITATTIKDIAQLAGVAEGTLYRHYESKEELAKQLYLDAHASISAQVKESIVGDHNIQHKIKIMVHFFCEKYDEDPILFNYLLLAQHEQIKVLSENEMTAHDIVVLIFNEALRKKEMPKRDTQLCAVVLLGVLLQAAICRVYNRITKPMLDDSESLTQVIIRALELTHDS</sequence>
<dbReference type="EMBL" id="LKAJ02000001">
    <property type="protein sequence ID" value="MCS5710848.1"/>
    <property type="molecule type" value="Genomic_DNA"/>
</dbReference>
<accession>A0A0Q9YKX5</accession>
<keyword evidence="3" id="KW-0812">Transmembrane</keyword>
<dbReference type="AlphaFoldDB" id="A0A0Q9YKX5"/>
<dbReference type="Gene3D" id="1.10.357.10">
    <property type="entry name" value="Tetracycline Repressor, domain 2"/>
    <property type="match status" value="1"/>
</dbReference>